<proteinExistence type="inferred from homology"/>
<dbReference type="InterPro" id="IPR036967">
    <property type="entry name" value="Ribosomal_uS11_sf"/>
</dbReference>
<sequence>MSSKKVAAKKTVEPKETVSLGPANNELVFGVARIFASFNGTFVHITDMSGLETIARVTGGMKVKADRDESSPYAAILAAQDAAAKCKEKGINALHIKPRGTGGNGRMTPSPGGQAALRALARAGMKIGGIQDVTPTPFDSTK</sequence>
<keyword evidence="2 4" id="KW-0689">Ribosomal protein</keyword>
<accession>A0A9W8QRJ7</accession>
<evidence type="ECO:0000256" key="4">
    <source>
        <dbReference type="RuleBase" id="RU003629"/>
    </source>
</evidence>
<dbReference type="GO" id="GO:0006412">
    <property type="term" value="P:translation"/>
    <property type="evidence" value="ECO:0007669"/>
    <property type="project" value="InterPro"/>
</dbReference>
<dbReference type="OrthoDB" id="1677536at2759"/>
<evidence type="ECO:0000256" key="2">
    <source>
        <dbReference type="ARBA" id="ARBA00022980"/>
    </source>
</evidence>
<name>A0A9W8QRJ7_9HYPO</name>
<dbReference type="GO" id="GO:0003735">
    <property type="term" value="F:structural constituent of ribosome"/>
    <property type="evidence" value="ECO:0007669"/>
    <property type="project" value="InterPro"/>
</dbReference>
<dbReference type="FunFam" id="3.30.420.80:FF:000002">
    <property type="entry name" value="40S ribosomal protein S14"/>
    <property type="match status" value="1"/>
</dbReference>
<keyword evidence="3 4" id="KW-0687">Ribonucleoprotein</keyword>
<dbReference type="Gene3D" id="3.30.420.80">
    <property type="entry name" value="Ribosomal protein S11"/>
    <property type="match status" value="1"/>
</dbReference>
<dbReference type="SUPFAM" id="SSF53137">
    <property type="entry name" value="Translational machinery components"/>
    <property type="match status" value="1"/>
</dbReference>
<dbReference type="PANTHER" id="PTHR11759">
    <property type="entry name" value="40S RIBOSOMAL PROTEIN S14/30S RIBOSOMAL PROTEIN S11"/>
    <property type="match status" value="1"/>
</dbReference>
<dbReference type="EMBL" id="JAOQAV010000131">
    <property type="protein sequence ID" value="KAJ4177062.1"/>
    <property type="molecule type" value="Genomic_DNA"/>
</dbReference>
<dbReference type="GO" id="GO:1990904">
    <property type="term" value="C:ribonucleoprotein complex"/>
    <property type="evidence" value="ECO:0007669"/>
    <property type="project" value="UniProtKB-KW"/>
</dbReference>
<gene>
    <name evidence="5" type="primary">RPS14B_2</name>
    <name evidence="5" type="ORF">NW755_014061</name>
</gene>
<dbReference type="GO" id="GO:0005840">
    <property type="term" value="C:ribosome"/>
    <property type="evidence" value="ECO:0007669"/>
    <property type="project" value="UniProtKB-KW"/>
</dbReference>
<dbReference type="InterPro" id="IPR001971">
    <property type="entry name" value="Ribosomal_uS11"/>
</dbReference>
<dbReference type="HAMAP" id="MF_01310">
    <property type="entry name" value="Ribosomal_uS11"/>
    <property type="match status" value="1"/>
</dbReference>
<dbReference type="AlphaFoldDB" id="A0A9W8QRJ7"/>
<organism evidence="5 6">
    <name type="scientific">Fusarium falciforme</name>
    <dbReference type="NCBI Taxonomy" id="195108"/>
    <lineage>
        <taxon>Eukaryota</taxon>
        <taxon>Fungi</taxon>
        <taxon>Dikarya</taxon>
        <taxon>Ascomycota</taxon>
        <taxon>Pezizomycotina</taxon>
        <taxon>Sordariomycetes</taxon>
        <taxon>Hypocreomycetidae</taxon>
        <taxon>Hypocreales</taxon>
        <taxon>Nectriaceae</taxon>
        <taxon>Fusarium</taxon>
        <taxon>Fusarium solani species complex</taxon>
    </lineage>
</organism>
<comment type="caution">
    <text evidence="5">The sequence shown here is derived from an EMBL/GenBank/DDBJ whole genome shotgun (WGS) entry which is preliminary data.</text>
</comment>
<evidence type="ECO:0000313" key="5">
    <source>
        <dbReference type="EMBL" id="KAJ4177062.1"/>
    </source>
</evidence>
<protein>
    <submittedName>
        <fullName evidence="5">Ribosomal 40S subunit protein S14B</fullName>
    </submittedName>
</protein>
<comment type="similarity">
    <text evidence="1 4">Belongs to the universal ribosomal protein uS11 family.</text>
</comment>
<dbReference type="Pfam" id="PF00411">
    <property type="entry name" value="Ribosomal_S11"/>
    <property type="match status" value="1"/>
</dbReference>
<dbReference type="InterPro" id="IPR018102">
    <property type="entry name" value="Ribosomal_uS11_CS"/>
</dbReference>
<evidence type="ECO:0000313" key="6">
    <source>
        <dbReference type="Proteomes" id="UP001152087"/>
    </source>
</evidence>
<dbReference type="Proteomes" id="UP001152087">
    <property type="component" value="Unassembled WGS sequence"/>
</dbReference>
<dbReference type="PROSITE" id="PS00054">
    <property type="entry name" value="RIBOSOMAL_S11"/>
    <property type="match status" value="1"/>
</dbReference>
<keyword evidence="6" id="KW-1185">Reference proteome</keyword>
<evidence type="ECO:0000256" key="3">
    <source>
        <dbReference type="ARBA" id="ARBA00023274"/>
    </source>
</evidence>
<dbReference type="PIRSF" id="PIRSF002131">
    <property type="entry name" value="Ribosomal_S11"/>
    <property type="match status" value="1"/>
</dbReference>
<reference evidence="5" key="1">
    <citation type="submission" date="2022-09" db="EMBL/GenBank/DDBJ databases">
        <title>Fusarium specimens isolated from Avocado Roots.</title>
        <authorList>
            <person name="Stajich J."/>
            <person name="Roper C."/>
            <person name="Heimlech-Rivalta G."/>
        </authorList>
    </citation>
    <scope>NUCLEOTIDE SEQUENCE</scope>
    <source>
        <strain evidence="5">A02</strain>
    </source>
</reference>
<evidence type="ECO:0000256" key="1">
    <source>
        <dbReference type="ARBA" id="ARBA00006194"/>
    </source>
</evidence>